<protein>
    <submittedName>
        <fullName evidence="1">Uncharacterized protein</fullName>
    </submittedName>
</protein>
<sequence>MMSRSLVVALSSLAATVYGQGVGTNTAETHPALAHQVCKAGGACTSSPSKIVIDANWRWTHAKTGTTNCYTGASWDASLCPDNEQCAANCVLEGADYAATYGITTASNALTLKFVTQSANKNIGSRVYLMENDSAYKLFKLKNQEFTFDVDVSNLPCGLNGALYFSEMAADGGMSTAPTNTAGAKYGTGYCDAQCPHDVKFMNGKANVEGWKPSSNDANAGSGTMGACCGEMDIWE</sequence>
<dbReference type="Proteomes" id="UP001186974">
    <property type="component" value="Unassembled WGS sequence"/>
</dbReference>
<keyword evidence="2" id="KW-1185">Reference proteome</keyword>
<dbReference type="EMBL" id="JAWDJW010000145">
    <property type="protein sequence ID" value="KAK3081502.1"/>
    <property type="molecule type" value="Genomic_DNA"/>
</dbReference>
<organism evidence="1 2">
    <name type="scientific">Coniosporium uncinatum</name>
    <dbReference type="NCBI Taxonomy" id="93489"/>
    <lineage>
        <taxon>Eukaryota</taxon>
        <taxon>Fungi</taxon>
        <taxon>Dikarya</taxon>
        <taxon>Ascomycota</taxon>
        <taxon>Pezizomycotina</taxon>
        <taxon>Dothideomycetes</taxon>
        <taxon>Dothideomycetes incertae sedis</taxon>
        <taxon>Coniosporium</taxon>
    </lineage>
</organism>
<accession>A0ACC3DXE6</accession>
<evidence type="ECO:0000313" key="1">
    <source>
        <dbReference type="EMBL" id="KAK3081502.1"/>
    </source>
</evidence>
<proteinExistence type="predicted"/>
<gene>
    <name evidence="1" type="ORF">LTS18_006002</name>
</gene>
<comment type="caution">
    <text evidence="1">The sequence shown here is derived from an EMBL/GenBank/DDBJ whole genome shotgun (WGS) entry which is preliminary data.</text>
</comment>
<evidence type="ECO:0000313" key="2">
    <source>
        <dbReference type="Proteomes" id="UP001186974"/>
    </source>
</evidence>
<name>A0ACC3DXE6_9PEZI</name>
<reference evidence="1" key="1">
    <citation type="submission" date="2024-09" db="EMBL/GenBank/DDBJ databases">
        <title>Black Yeasts Isolated from many extreme environments.</title>
        <authorList>
            <person name="Coleine C."/>
            <person name="Stajich J.E."/>
            <person name="Selbmann L."/>
        </authorList>
    </citation>
    <scope>NUCLEOTIDE SEQUENCE</scope>
    <source>
        <strain evidence="1">CCFEE 5737</strain>
    </source>
</reference>
<feature type="non-terminal residue" evidence="1">
    <location>
        <position position="236"/>
    </location>
</feature>